<dbReference type="Pfam" id="PF00535">
    <property type="entry name" value="Glycos_transf_2"/>
    <property type="match status" value="1"/>
</dbReference>
<dbReference type="STRING" id="1304281.ACM44_10945"/>
<dbReference type="Gene3D" id="3.90.550.10">
    <property type="entry name" value="Spore Coat Polysaccharide Biosynthesis Protein SpsA, Chain A"/>
    <property type="match status" value="1"/>
</dbReference>
<evidence type="ECO:0000313" key="2">
    <source>
        <dbReference type="EMBL" id="KMQ70671.1"/>
    </source>
</evidence>
<dbReference type="SUPFAM" id="SSF53448">
    <property type="entry name" value="Nucleotide-diphospho-sugar transferases"/>
    <property type="match status" value="1"/>
</dbReference>
<evidence type="ECO:0000259" key="1">
    <source>
        <dbReference type="Pfam" id="PF00535"/>
    </source>
</evidence>
<feature type="domain" description="Glycosyltransferase 2-like" evidence="1">
    <location>
        <begin position="6"/>
        <end position="124"/>
    </location>
</feature>
<protein>
    <recommendedName>
        <fullName evidence="1">Glycosyltransferase 2-like domain-containing protein</fullName>
    </recommendedName>
</protein>
<comment type="caution">
    <text evidence="2">The sequence shown here is derived from an EMBL/GenBank/DDBJ whole genome shotgun (WGS) entry which is preliminary data.</text>
</comment>
<name>A0A0J7IXW7_9FLAO</name>
<dbReference type="InterPro" id="IPR001173">
    <property type="entry name" value="Glyco_trans_2-like"/>
</dbReference>
<gene>
    <name evidence="2" type="ORF">ACM44_10945</name>
</gene>
<dbReference type="EMBL" id="LFNG01000014">
    <property type="protein sequence ID" value="KMQ70671.1"/>
    <property type="molecule type" value="Genomic_DNA"/>
</dbReference>
<dbReference type="OrthoDB" id="597270at2"/>
<dbReference type="PANTHER" id="PTHR22916">
    <property type="entry name" value="GLYCOSYLTRANSFERASE"/>
    <property type="match status" value="1"/>
</dbReference>
<sequence>METKISVIIPVFNAQETIVKALDSIRNQNGGFDFEIIVVNDGSTDESAKMIEEYIAENPQVKIHLKNQKNGGVSAARNTGLEAVTGDFIAFLDADDEWLPNKTEKQMALLNGNAPKIDLISSSRNNSKILFPYILDKNNLAKVTFNKLLMRNEMHPSTVVFKRNILEKTGFFDARQRYAEDVYFFLNAAKHHDLYILGESLVIAGGGKRSFGVSGLSANLLEMMRGYQKNVQDMYKAGNISYLKYKFLRIFYRIKYFILVLRRNYYNLNTK</sequence>
<dbReference type="GO" id="GO:0016758">
    <property type="term" value="F:hexosyltransferase activity"/>
    <property type="evidence" value="ECO:0007669"/>
    <property type="project" value="UniProtKB-ARBA"/>
</dbReference>
<reference evidence="2 3" key="1">
    <citation type="journal article" date="2004" name="Int. J. Syst. Evol. Microbiol.">
        <title>Kaistella koreensis gen. nov., sp. nov., a novel member of the Chryseobacterium-Bergeyella-Riemerella branch.</title>
        <authorList>
            <person name="Kim M.K."/>
            <person name="Im W.T."/>
            <person name="Shin Y.K."/>
            <person name="Lim J.H."/>
            <person name="Kim S.H."/>
            <person name="Lee B.C."/>
            <person name="Park M.Y."/>
            <person name="Lee K.Y."/>
            <person name="Lee S.T."/>
        </authorList>
    </citation>
    <scope>NUCLEOTIDE SEQUENCE [LARGE SCALE GENOMIC DNA]</scope>
    <source>
        <strain evidence="2 3">CCUG 49689</strain>
    </source>
</reference>
<dbReference type="Proteomes" id="UP000035900">
    <property type="component" value="Unassembled WGS sequence"/>
</dbReference>
<dbReference type="PATRIC" id="fig|1304281.5.peg.2353"/>
<dbReference type="InterPro" id="IPR029044">
    <property type="entry name" value="Nucleotide-diphossugar_trans"/>
</dbReference>
<dbReference type="RefSeq" id="WP_048500119.1">
    <property type="nucleotide sequence ID" value="NZ_LFNG01000014.1"/>
</dbReference>
<dbReference type="CDD" id="cd00761">
    <property type="entry name" value="Glyco_tranf_GTA_type"/>
    <property type="match status" value="1"/>
</dbReference>
<dbReference type="PANTHER" id="PTHR22916:SF3">
    <property type="entry name" value="UDP-GLCNAC:BETAGAL BETA-1,3-N-ACETYLGLUCOSAMINYLTRANSFERASE-LIKE PROTEIN 1"/>
    <property type="match status" value="1"/>
</dbReference>
<accession>A0A0J7IXW7</accession>
<keyword evidence="3" id="KW-1185">Reference proteome</keyword>
<organism evidence="2 3">
    <name type="scientific">Chryseobacterium koreense CCUG 49689</name>
    <dbReference type="NCBI Taxonomy" id="1304281"/>
    <lineage>
        <taxon>Bacteria</taxon>
        <taxon>Pseudomonadati</taxon>
        <taxon>Bacteroidota</taxon>
        <taxon>Flavobacteriia</taxon>
        <taxon>Flavobacteriales</taxon>
        <taxon>Weeksellaceae</taxon>
        <taxon>Chryseobacterium group</taxon>
        <taxon>Chryseobacterium</taxon>
    </lineage>
</organism>
<dbReference type="AlphaFoldDB" id="A0A0J7IXW7"/>
<proteinExistence type="predicted"/>
<evidence type="ECO:0000313" key="3">
    <source>
        <dbReference type="Proteomes" id="UP000035900"/>
    </source>
</evidence>